<dbReference type="AlphaFoldDB" id="A0A9W6Z4W9"/>
<organism evidence="1 2">
    <name type="scientific">Ambrosiozyma monospora</name>
    <name type="common">Yeast</name>
    <name type="synonym">Endomycopsis monosporus</name>
    <dbReference type="NCBI Taxonomy" id="43982"/>
    <lineage>
        <taxon>Eukaryota</taxon>
        <taxon>Fungi</taxon>
        <taxon>Dikarya</taxon>
        <taxon>Ascomycota</taxon>
        <taxon>Saccharomycotina</taxon>
        <taxon>Pichiomycetes</taxon>
        <taxon>Pichiales</taxon>
        <taxon>Pichiaceae</taxon>
        <taxon>Ambrosiozyma</taxon>
    </lineage>
</organism>
<comment type="caution">
    <text evidence="1">The sequence shown here is derived from an EMBL/GenBank/DDBJ whole genome shotgun (WGS) entry which is preliminary data.</text>
</comment>
<dbReference type="EMBL" id="BSXU01004508">
    <property type="protein sequence ID" value="GMG44831.1"/>
    <property type="molecule type" value="Genomic_DNA"/>
</dbReference>
<dbReference type="Proteomes" id="UP001165063">
    <property type="component" value="Unassembled WGS sequence"/>
</dbReference>
<reference evidence="1" key="1">
    <citation type="submission" date="2023-04" db="EMBL/GenBank/DDBJ databases">
        <title>Ambrosiozyma monospora NBRC 1965.</title>
        <authorList>
            <person name="Ichikawa N."/>
            <person name="Sato H."/>
            <person name="Tonouchi N."/>
        </authorList>
    </citation>
    <scope>NUCLEOTIDE SEQUENCE</scope>
    <source>
        <strain evidence="1">NBRC 1965</strain>
    </source>
</reference>
<evidence type="ECO:0000313" key="1">
    <source>
        <dbReference type="EMBL" id="GMG44831.1"/>
    </source>
</evidence>
<sequence>MICRSAELLHSFTGLQYLDFECDCQGSFDLCLLPPLMKLKLTSYGYDSLSGQFPSTLKFLDLHGWFQSFQDFWRQYVMPLKHLIGFRCGCHITTHGSIDFRVLPFPKHLSYFQMTDARSIVLDSIPYSITVFDVSGSAWEIQIDPSKGESVSSMKNRVLGSKNCKWSTTSVQ</sequence>
<accession>A0A9W6Z4W9</accession>
<name>A0A9W6Z4W9_AMBMO</name>
<protein>
    <submittedName>
        <fullName evidence="1">Unnamed protein product</fullName>
    </submittedName>
</protein>
<keyword evidence="2" id="KW-1185">Reference proteome</keyword>
<evidence type="ECO:0000313" key="2">
    <source>
        <dbReference type="Proteomes" id="UP001165063"/>
    </source>
</evidence>
<proteinExistence type="predicted"/>
<gene>
    <name evidence="1" type="ORF">Amon01_000678000</name>
</gene>